<accession>A0ABS3ZKI1</accession>
<dbReference type="Proteomes" id="UP001315001">
    <property type="component" value="Unassembled WGS sequence"/>
</dbReference>
<reference evidence="1 2" key="1">
    <citation type="submission" date="2021-02" db="EMBL/GenBank/DDBJ databases">
        <title>Lactate utilizing bacteria of the human gut.</title>
        <authorList>
            <person name="Sheridan P.O."/>
        </authorList>
    </citation>
    <scope>NUCLEOTIDE SEQUENCE [LARGE SCALE GENOMIC DNA]</scope>
    <source>
        <strain evidence="1 2">HTF-83D</strain>
    </source>
</reference>
<dbReference type="InterPro" id="IPR011990">
    <property type="entry name" value="TPR-like_helical_dom_sf"/>
</dbReference>
<name>A0ABS3ZKI1_9FIRM</name>
<dbReference type="RefSeq" id="WP_209293745.1">
    <property type="nucleotide sequence ID" value="NZ_JAFIQO010000132.1"/>
</dbReference>
<evidence type="ECO:0000313" key="2">
    <source>
        <dbReference type="Proteomes" id="UP001315001"/>
    </source>
</evidence>
<comment type="caution">
    <text evidence="1">The sequence shown here is derived from an EMBL/GenBank/DDBJ whole genome shotgun (WGS) entry which is preliminary data.</text>
</comment>
<evidence type="ECO:0008006" key="3">
    <source>
        <dbReference type="Google" id="ProtNLM"/>
    </source>
</evidence>
<evidence type="ECO:0000313" key="1">
    <source>
        <dbReference type="EMBL" id="MBP0057826.1"/>
    </source>
</evidence>
<keyword evidence="2" id="KW-1185">Reference proteome</keyword>
<dbReference type="EMBL" id="JAFIQO010000132">
    <property type="protein sequence ID" value="MBP0057826.1"/>
    <property type="molecule type" value="Genomic_DNA"/>
</dbReference>
<gene>
    <name evidence="1" type="ORF">JYQ75_10550</name>
</gene>
<proteinExistence type="predicted"/>
<sequence length="276" mass="32906">MRESLICIGKIGKKGYYFEDTGIQIFSYEELCYYLKRHMICYIHTLPGEDLLVYLRDELGLEKLYKQLIRLTDPEKDQMKYFSALFREGHYFNEDEIRDILDEYRSLMNAPVYRQKKWMGDLLVRSGRSARALESYQEALVEKDLEKNEIGRIYHNMGIAESKLFRFQNAKIAFIKAYQHLGEEKSLFYYYAITALLEGIEAAGEELKEFEDSDMLLDAFEEKFAEYQEDFQYNAVSEIYKKIAFLNENGKEEEAKIKKKRLVRSLQRDFRKEIEI</sequence>
<protein>
    <recommendedName>
        <fullName evidence="3">Tetratricopeptide repeat protein</fullName>
    </recommendedName>
</protein>
<dbReference type="Gene3D" id="1.25.40.10">
    <property type="entry name" value="Tetratricopeptide repeat domain"/>
    <property type="match status" value="1"/>
</dbReference>
<dbReference type="SUPFAM" id="SSF48452">
    <property type="entry name" value="TPR-like"/>
    <property type="match status" value="1"/>
</dbReference>
<organism evidence="1 2">
    <name type="scientific">Anaerobutyricum soehngenii</name>
    <dbReference type="NCBI Taxonomy" id="105843"/>
    <lineage>
        <taxon>Bacteria</taxon>
        <taxon>Bacillati</taxon>
        <taxon>Bacillota</taxon>
        <taxon>Clostridia</taxon>
        <taxon>Lachnospirales</taxon>
        <taxon>Lachnospiraceae</taxon>
        <taxon>Anaerobutyricum</taxon>
    </lineage>
</organism>